<keyword evidence="2" id="KW-1185">Reference proteome</keyword>
<dbReference type="InterPro" id="IPR021804">
    <property type="entry name" value="DUF3375"/>
</dbReference>
<protein>
    <recommendedName>
        <fullName evidence="3">DUF3375 domain-containing protein</fullName>
    </recommendedName>
</protein>
<dbReference type="Proteomes" id="UP001500622">
    <property type="component" value="Unassembled WGS sequence"/>
</dbReference>
<dbReference type="EMBL" id="BAABGN010000007">
    <property type="protein sequence ID" value="GAA4422680.1"/>
    <property type="molecule type" value="Genomic_DNA"/>
</dbReference>
<accession>A0ABP8L4U4</accession>
<proteinExistence type="predicted"/>
<evidence type="ECO:0000313" key="1">
    <source>
        <dbReference type="EMBL" id="GAA4422680.1"/>
    </source>
</evidence>
<gene>
    <name evidence="1" type="ORF">GCM10023169_17410</name>
</gene>
<sequence length="496" mass="55903">MNMASDIENEYVRIEAALDSPTLRLLDRKSAAVAMPVFAAVFPDDAQPVPVERFHTRVEALLAELSIAGYPVPSGDGKSLAMQWVRERWLYRDPGRGEETYQLTGDARAAMEYVARTTRTQLNVSASRIETMRRVISETALAANPDRDERKRRLVEEIAALQADLEHLEAGGEMPQASEAELVEQFANVLREIEGLPSDFRRVEEAVRDMHKVITRRFREEAHPVGQVLDDYLSQAKTLLTTTPEGRAFAGAQELLRDRDLLSRLRADLESILANQWADGLLPEEQRQLRSAVDVIRRGRDSVLDRRQRLSATLREHIENYDHIKNRELDRALKDIDREMRTWMQSARPRDHVDVELMPPELDIAGLKLRVFDPDSERVPESLEDVSTEAPPALSLDEIRKMGGPSLRQLQEEIDARLVAGDIATAAALFNELPDDLRRPVEVLGLLHLLARIDAPVDLDVRELVSAIRADGSTRRLLLPTVTLDDASEKTGDGHD</sequence>
<name>A0ABP8L4U4_9MICO</name>
<dbReference type="Pfam" id="PF11855">
    <property type="entry name" value="DUF3375"/>
    <property type="match status" value="1"/>
</dbReference>
<organism evidence="1 2">
    <name type="scientific">Georgenia halophila</name>
    <dbReference type="NCBI Taxonomy" id="620889"/>
    <lineage>
        <taxon>Bacteria</taxon>
        <taxon>Bacillati</taxon>
        <taxon>Actinomycetota</taxon>
        <taxon>Actinomycetes</taxon>
        <taxon>Micrococcales</taxon>
        <taxon>Bogoriellaceae</taxon>
        <taxon>Georgenia</taxon>
    </lineage>
</organism>
<evidence type="ECO:0000313" key="2">
    <source>
        <dbReference type="Proteomes" id="UP001500622"/>
    </source>
</evidence>
<evidence type="ECO:0008006" key="3">
    <source>
        <dbReference type="Google" id="ProtNLM"/>
    </source>
</evidence>
<reference evidence="2" key="1">
    <citation type="journal article" date="2019" name="Int. J. Syst. Evol. Microbiol.">
        <title>The Global Catalogue of Microorganisms (GCM) 10K type strain sequencing project: providing services to taxonomists for standard genome sequencing and annotation.</title>
        <authorList>
            <consortium name="The Broad Institute Genomics Platform"/>
            <consortium name="The Broad Institute Genome Sequencing Center for Infectious Disease"/>
            <person name="Wu L."/>
            <person name="Ma J."/>
        </authorList>
    </citation>
    <scope>NUCLEOTIDE SEQUENCE [LARGE SCALE GENOMIC DNA]</scope>
    <source>
        <strain evidence="2">JCM 17810</strain>
    </source>
</reference>
<comment type="caution">
    <text evidence="1">The sequence shown here is derived from an EMBL/GenBank/DDBJ whole genome shotgun (WGS) entry which is preliminary data.</text>
</comment>